<dbReference type="InterPro" id="IPR045738">
    <property type="entry name" value="DUF6088"/>
</dbReference>
<evidence type="ECO:0000313" key="2">
    <source>
        <dbReference type="Proteomes" id="UP000033428"/>
    </source>
</evidence>
<gene>
    <name evidence="1" type="ORF">OMAG_000817</name>
</gene>
<protein>
    <recommendedName>
        <fullName evidence="3">Transcriptional regulator, AbiEi antitoxin, Type IV TA system</fullName>
    </recommendedName>
</protein>
<evidence type="ECO:0008006" key="3">
    <source>
        <dbReference type="Google" id="ProtNLM"/>
    </source>
</evidence>
<comment type="caution">
    <text evidence="1">The sequence shown here is derived from an EMBL/GenBank/DDBJ whole genome shotgun (WGS) entry which is preliminary data.</text>
</comment>
<accession>A0A0F0CPR3</accession>
<dbReference type="Pfam" id="PF19570">
    <property type="entry name" value="DUF6088"/>
    <property type="match status" value="1"/>
</dbReference>
<organism evidence="1 2">
    <name type="scientific">Candidatus Omnitrophus magneticus</name>
    <dbReference type="NCBI Taxonomy" id="1609969"/>
    <lineage>
        <taxon>Bacteria</taxon>
        <taxon>Pseudomonadati</taxon>
        <taxon>Candidatus Omnitrophota</taxon>
        <taxon>Candidatus Omnitrophus</taxon>
    </lineage>
</organism>
<evidence type="ECO:0000313" key="1">
    <source>
        <dbReference type="EMBL" id="KJJ85313.1"/>
    </source>
</evidence>
<keyword evidence="2" id="KW-1185">Reference proteome</keyword>
<reference evidence="1 2" key="1">
    <citation type="submission" date="2015-02" db="EMBL/GenBank/DDBJ databases">
        <title>Single-cell genomics of uncultivated deep-branching MTB reveals a conserved set of magnetosome genes.</title>
        <authorList>
            <person name="Kolinko S."/>
            <person name="Richter M."/>
            <person name="Glockner F.O."/>
            <person name="Brachmann A."/>
            <person name="Schuler D."/>
        </authorList>
    </citation>
    <scope>NUCLEOTIDE SEQUENCE [LARGE SCALE GENOMIC DNA]</scope>
    <source>
        <strain evidence="1">SKK-01</strain>
    </source>
</reference>
<sequence length="175" mass="19545">MQFLDLGSRMAVDQTLGRLTKSGTIRRLTRGLYDYPAKHPDFGDLPPNYDRVAQALVGRDNLKIQPSGAYAANLLGLTEQVPAKIVFFTDGPNRKVQLGKQTIVLKRTTPRNMATAGRISGLVIQSLRYLKQGNVDSTVLAKLKRRLSDDDKNTLMNDIRYAPSWIGDIFRKIQG</sequence>
<dbReference type="EMBL" id="JYNY01000182">
    <property type="protein sequence ID" value="KJJ85313.1"/>
    <property type="molecule type" value="Genomic_DNA"/>
</dbReference>
<name>A0A0F0CPR3_9BACT</name>
<dbReference type="Proteomes" id="UP000033428">
    <property type="component" value="Unassembled WGS sequence"/>
</dbReference>
<proteinExistence type="predicted"/>
<dbReference type="AlphaFoldDB" id="A0A0F0CPR3"/>